<dbReference type="Proteomes" id="UP000006310">
    <property type="component" value="Chromosome 2"/>
</dbReference>
<keyword evidence="2" id="KW-0472">Membrane</keyword>
<sequence>MLGLLWKPLQFITCVLVPLQITVETISLSKDWPFPILKTASYALQQQTEKLALHMMLLKYWSLYGIVYLILPNSPFYFVLDILPFLPLILTVCGVLAMRELVEQFIRFIQEQDKIISVMQNLNDPKASTFEMLSNLYYTTINLNNQELITTTFFFGDLTKLLLSLSKAIPFPSTTYLNQWFANIEWISNAVKMYFKEQQNAQQQYDTGNSTGTRGFYSAFWSKSGTNNCAGSGSSFRRSSSASNPAKPRPTGTKSTEISEDYDLMDDALD</sequence>
<dbReference type="AlphaFoldDB" id="J7S4V5"/>
<dbReference type="RefSeq" id="XP_022463077.1">
    <property type="nucleotide sequence ID" value="XM_022606376.1"/>
</dbReference>
<evidence type="ECO:0000256" key="1">
    <source>
        <dbReference type="SAM" id="MobiDB-lite"/>
    </source>
</evidence>
<dbReference type="HOGENOM" id="CLU_1030819_0_0_1"/>
<keyword evidence="2" id="KW-0812">Transmembrane</keyword>
<keyword evidence="4" id="KW-1185">Reference proteome</keyword>
<keyword evidence="2" id="KW-1133">Transmembrane helix</keyword>
<dbReference type="KEGG" id="kng:KNAG_0B03900"/>
<reference evidence="4" key="2">
    <citation type="submission" date="2012-08" db="EMBL/GenBank/DDBJ databases">
        <title>Genome sequence of Kazachstania naganishii.</title>
        <authorList>
            <person name="Gordon J.L."/>
            <person name="Armisen D."/>
            <person name="Proux-Wera E."/>
            <person name="OhEigeartaigh S.S."/>
            <person name="Byrne K.P."/>
            <person name="Wolfe K.H."/>
        </authorList>
    </citation>
    <scope>NUCLEOTIDE SEQUENCE [LARGE SCALE GENOMIC DNA]</scope>
    <source>
        <strain evidence="4">ATCC MYA-139 / BCRC 22969 / CBS 8797 / CCRC 22969 / KCTC 17520 / NBRC 10181 / NCYC 3082</strain>
    </source>
</reference>
<evidence type="ECO:0000256" key="2">
    <source>
        <dbReference type="SAM" id="Phobius"/>
    </source>
</evidence>
<dbReference type="eggNOG" id="ENOG502S6VJ">
    <property type="taxonomic scope" value="Eukaryota"/>
</dbReference>
<feature type="compositionally biased region" description="Low complexity" evidence="1">
    <location>
        <begin position="230"/>
        <end position="243"/>
    </location>
</feature>
<reference evidence="3 4" key="1">
    <citation type="journal article" date="2011" name="Proc. Natl. Acad. Sci. U.S.A.">
        <title>Evolutionary erosion of yeast sex chromosomes by mating-type switching accidents.</title>
        <authorList>
            <person name="Gordon J.L."/>
            <person name="Armisen D."/>
            <person name="Proux-Wera E."/>
            <person name="Oheigeartaigh S.S."/>
            <person name="Byrne K.P."/>
            <person name="Wolfe K.H."/>
        </authorList>
    </citation>
    <scope>NUCLEOTIDE SEQUENCE [LARGE SCALE GENOMIC DNA]</scope>
    <source>
        <strain evidence="4">ATCC MYA-139 / BCRC 22969 / CBS 8797 / CCRC 22969 / KCTC 17520 / NBRC 10181 / NCYC 3082</strain>
    </source>
</reference>
<gene>
    <name evidence="3" type="primary">KNAG0B03900</name>
    <name evidence="3" type="ordered locus">KNAG_0B03900</name>
</gene>
<feature type="compositionally biased region" description="Acidic residues" evidence="1">
    <location>
        <begin position="258"/>
        <end position="270"/>
    </location>
</feature>
<dbReference type="EMBL" id="HE978315">
    <property type="protein sequence ID" value="CCK68831.1"/>
    <property type="molecule type" value="Genomic_DNA"/>
</dbReference>
<feature type="transmembrane region" description="Helical" evidence="2">
    <location>
        <begin position="77"/>
        <end position="98"/>
    </location>
</feature>
<dbReference type="OrthoDB" id="4033961at2759"/>
<evidence type="ECO:0000313" key="3">
    <source>
        <dbReference type="EMBL" id="CCK68831.1"/>
    </source>
</evidence>
<accession>J7S4V5</accession>
<dbReference type="GeneID" id="34524481"/>
<protein>
    <submittedName>
        <fullName evidence="3">Uncharacterized protein</fullName>
    </submittedName>
</protein>
<dbReference type="OMA" id="TRELVYD"/>
<name>J7S4V5_HUIN7</name>
<feature type="region of interest" description="Disordered" evidence="1">
    <location>
        <begin position="229"/>
        <end position="270"/>
    </location>
</feature>
<evidence type="ECO:0000313" key="4">
    <source>
        <dbReference type="Proteomes" id="UP000006310"/>
    </source>
</evidence>
<feature type="transmembrane region" description="Helical" evidence="2">
    <location>
        <begin position="51"/>
        <end position="71"/>
    </location>
</feature>
<proteinExistence type="predicted"/>
<organism evidence="3 4">
    <name type="scientific">Huiozyma naganishii (strain ATCC MYA-139 / BCRC 22969 / CBS 8797 / KCTC 17520 / NBRC 10181 / NCYC 3082 / Yp74L-3)</name>
    <name type="common">Yeast</name>
    <name type="synonym">Kazachstania naganishii</name>
    <dbReference type="NCBI Taxonomy" id="1071383"/>
    <lineage>
        <taxon>Eukaryota</taxon>
        <taxon>Fungi</taxon>
        <taxon>Dikarya</taxon>
        <taxon>Ascomycota</taxon>
        <taxon>Saccharomycotina</taxon>
        <taxon>Saccharomycetes</taxon>
        <taxon>Saccharomycetales</taxon>
        <taxon>Saccharomycetaceae</taxon>
        <taxon>Huiozyma</taxon>
    </lineage>
</organism>